<dbReference type="Gene3D" id="2.60.40.790">
    <property type="match status" value="1"/>
</dbReference>
<sequence length="386" mass="41717">MPVTDYSKWSNMEFKDDDDEDGRPRKPRVTRLEGPSRITLGAPEPTAAATAITKQPAAATASCSSAGAGTRSGQAADAKPKPRSGLDYAKWDAFEDSDDAISDEDEYADEHQPLPGNEDDEEDELDERELQQLKTRLGPSMLPPPSAATAVPPPAPPVADDPEARLALRQKALTRNGAARDTHLWRQTDREVELSVLLPPGTRARELRPELREADLIVGTRQRLILHRVGSGAVSGSGGAGAVSGTVGDFELAYSVVQPESAEELRWEVTDYEPAGGRRLLHVTLQKEMPHGVTIWWERAVVGDAAVDTTTLPDRRWADRLPGQQSGWQEAQRLFREKVAARERTPIWVDSGGGGDDMGDDMDDGADAEEPEAARASGESAPAAPP</sequence>
<evidence type="ECO:0000313" key="4">
    <source>
        <dbReference type="Proteomes" id="UP000037460"/>
    </source>
</evidence>
<comment type="caution">
    <text evidence="3">The sequence shown here is derived from an EMBL/GenBank/DDBJ whole genome shotgun (WGS) entry which is preliminary data.</text>
</comment>
<feature type="compositionally biased region" description="Pro residues" evidence="1">
    <location>
        <begin position="141"/>
        <end position="159"/>
    </location>
</feature>
<feature type="domain" description="CS" evidence="2">
    <location>
        <begin position="178"/>
        <end position="301"/>
    </location>
</feature>
<evidence type="ECO:0000313" key="3">
    <source>
        <dbReference type="EMBL" id="KOO30682.1"/>
    </source>
</evidence>
<dbReference type="InterPro" id="IPR008978">
    <property type="entry name" value="HSP20-like_chaperone"/>
</dbReference>
<feature type="compositionally biased region" description="Acidic residues" evidence="1">
    <location>
        <begin position="357"/>
        <end position="371"/>
    </location>
</feature>
<feature type="compositionally biased region" description="Acidic residues" evidence="1">
    <location>
        <begin position="117"/>
        <end position="127"/>
    </location>
</feature>
<dbReference type="OrthoDB" id="272565at2759"/>
<dbReference type="InterPro" id="IPR007052">
    <property type="entry name" value="CS_dom"/>
</dbReference>
<evidence type="ECO:0000256" key="1">
    <source>
        <dbReference type="SAM" id="MobiDB-lite"/>
    </source>
</evidence>
<evidence type="ECO:0000259" key="2">
    <source>
        <dbReference type="PROSITE" id="PS51203"/>
    </source>
</evidence>
<accession>A0A0M0JWI5</accession>
<dbReference type="EMBL" id="JWZX01002180">
    <property type="protein sequence ID" value="KOO30682.1"/>
    <property type="molecule type" value="Genomic_DNA"/>
</dbReference>
<reference evidence="4" key="1">
    <citation type="journal article" date="2015" name="PLoS Genet.">
        <title>Genome Sequence and Transcriptome Analyses of Chrysochromulina tobin: Metabolic Tools for Enhanced Algal Fitness in the Prominent Order Prymnesiales (Haptophyceae).</title>
        <authorList>
            <person name="Hovde B.T."/>
            <person name="Deodato C.R."/>
            <person name="Hunsperger H.M."/>
            <person name="Ryken S.A."/>
            <person name="Yost W."/>
            <person name="Jha R.K."/>
            <person name="Patterson J."/>
            <person name="Monnat R.J. Jr."/>
            <person name="Barlow S.B."/>
            <person name="Starkenburg S.R."/>
            <person name="Cattolico R.A."/>
        </authorList>
    </citation>
    <scope>NUCLEOTIDE SEQUENCE</scope>
    <source>
        <strain evidence="4">CCMP291</strain>
    </source>
</reference>
<name>A0A0M0JWI5_9EUKA</name>
<protein>
    <recommendedName>
        <fullName evidence="2">CS domain-containing protein</fullName>
    </recommendedName>
</protein>
<feature type="compositionally biased region" description="Low complexity" evidence="1">
    <location>
        <begin position="42"/>
        <end position="73"/>
    </location>
</feature>
<dbReference type="PROSITE" id="PS51203">
    <property type="entry name" value="CS"/>
    <property type="match status" value="1"/>
</dbReference>
<feature type="compositionally biased region" description="Acidic residues" evidence="1">
    <location>
        <begin position="94"/>
        <end position="108"/>
    </location>
</feature>
<dbReference type="AlphaFoldDB" id="A0A0M0JWI5"/>
<organism evidence="3 4">
    <name type="scientific">Chrysochromulina tobinii</name>
    <dbReference type="NCBI Taxonomy" id="1460289"/>
    <lineage>
        <taxon>Eukaryota</taxon>
        <taxon>Haptista</taxon>
        <taxon>Haptophyta</taxon>
        <taxon>Prymnesiophyceae</taxon>
        <taxon>Prymnesiales</taxon>
        <taxon>Chrysochromulinaceae</taxon>
        <taxon>Chrysochromulina</taxon>
    </lineage>
</organism>
<dbReference type="Proteomes" id="UP000037460">
    <property type="component" value="Unassembled WGS sequence"/>
</dbReference>
<gene>
    <name evidence="3" type="ORF">Ctob_004981</name>
</gene>
<feature type="region of interest" description="Disordered" evidence="1">
    <location>
        <begin position="1"/>
        <end position="161"/>
    </location>
</feature>
<keyword evidence="4" id="KW-1185">Reference proteome</keyword>
<feature type="compositionally biased region" description="Low complexity" evidence="1">
    <location>
        <begin position="374"/>
        <end position="386"/>
    </location>
</feature>
<dbReference type="SUPFAM" id="SSF49764">
    <property type="entry name" value="HSP20-like chaperones"/>
    <property type="match status" value="1"/>
</dbReference>
<feature type="region of interest" description="Disordered" evidence="1">
    <location>
        <begin position="345"/>
        <end position="386"/>
    </location>
</feature>
<proteinExistence type="predicted"/>